<dbReference type="InterPro" id="IPR052913">
    <property type="entry name" value="Glycopeptide_resist_protein"/>
</dbReference>
<gene>
    <name evidence="3" type="ORF">UV59_C0006G0017</name>
</gene>
<dbReference type="InterPro" id="IPR007391">
    <property type="entry name" value="Vancomycin_resist_VanW"/>
</dbReference>
<keyword evidence="1" id="KW-1133">Transmembrane helix</keyword>
<comment type="caution">
    <text evidence="3">The sequence shown here is derived from an EMBL/GenBank/DDBJ whole genome shotgun (WGS) entry which is preliminary data.</text>
</comment>
<dbReference type="PATRIC" id="fig|1618436.3.peg.310"/>
<dbReference type="AlphaFoldDB" id="A0A0G1ER75"/>
<proteinExistence type="predicted"/>
<feature type="transmembrane region" description="Helical" evidence="1">
    <location>
        <begin position="21"/>
        <end position="43"/>
    </location>
</feature>
<evidence type="ECO:0000259" key="2">
    <source>
        <dbReference type="Pfam" id="PF12229"/>
    </source>
</evidence>
<dbReference type="Proteomes" id="UP000034543">
    <property type="component" value="Unassembled WGS sequence"/>
</dbReference>
<accession>A0A0G1ER75</accession>
<dbReference type="InterPro" id="IPR022029">
    <property type="entry name" value="YoaR-like_PG-bd"/>
</dbReference>
<organism evidence="3 4">
    <name type="scientific">Candidatus Gottesmanbacteria bacterium GW2011_GWA1_43_11</name>
    <dbReference type="NCBI Taxonomy" id="1618436"/>
    <lineage>
        <taxon>Bacteria</taxon>
        <taxon>Candidatus Gottesmaniibacteriota</taxon>
    </lineage>
</organism>
<protein>
    <submittedName>
        <fullName evidence="3">VanW family protein</fullName>
    </submittedName>
</protein>
<reference evidence="3 4" key="1">
    <citation type="journal article" date="2015" name="Nature">
        <title>rRNA introns, odd ribosomes, and small enigmatic genomes across a large radiation of phyla.</title>
        <authorList>
            <person name="Brown C.T."/>
            <person name="Hug L.A."/>
            <person name="Thomas B.C."/>
            <person name="Sharon I."/>
            <person name="Castelle C.J."/>
            <person name="Singh A."/>
            <person name="Wilkins M.J."/>
            <person name="Williams K.H."/>
            <person name="Banfield J.F."/>
        </authorList>
    </citation>
    <scope>NUCLEOTIDE SEQUENCE [LARGE SCALE GENOMIC DNA]</scope>
</reference>
<evidence type="ECO:0000313" key="3">
    <source>
        <dbReference type="EMBL" id="KKS85561.1"/>
    </source>
</evidence>
<dbReference type="Pfam" id="PF04294">
    <property type="entry name" value="VanW"/>
    <property type="match status" value="1"/>
</dbReference>
<dbReference type="Pfam" id="PF12229">
    <property type="entry name" value="PG_binding_4"/>
    <property type="match status" value="1"/>
</dbReference>
<name>A0A0G1ER75_9BACT</name>
<sequence length="479" mass="53074">MKKKKGSSPHRSQKKSLLMATQFLVGTGIGLVIVALVMSAYAYSFEERYKNLVYPGIEIAELSAGGLTRDAVISYWRERNSLFNKLSFTFTFEDSVATLSAESLNIGFDATLSATQAYSLGRSGNRLTDLYLKLKAQQEGIMLQPMFYWDETHLDELLNQLALEIDVEAENALFEFVDGRVTAFKPAKPGRKVDVVQIKRKFNETLATLPYAQTATNSLEFTLPVITQEPLIKTDQVNGYGLKVLLGQGESWFKGSIPGRIHNVALAASRINGVLIPPGTTFSFNDTVGDISAATGYKQAYVIKSGRTVLDDGGGVCQVSTTLFRAVLNSGLPIVERHAHSYRVGYYEQGGWKPGFDATVYAPSYDLKFTNNTPAHILIQAKTDTTNTHLTFELYGTSDGRSVELSNTQLWDSKPAPPDLYQDDPTLPVGTVKQVDWANSGIKAAFDYKVRKNSEVMFEKTFYSNFIPWQAVYLRGTKT</sequence>
<feature type="domain" description="YoaR-like putative peptidoglycan binding" evidence="2">
    <location>
        <begin position="98"/>
        <end position="204"/>
    </location>
</feature>
<dbReference type="EMBL" id="LCFB01000006">
    <property type="protein sequence ID" value="KKS85561.1"/>
    <property type="molecule type" value="Genomic_DNA"/>
</dbReference>
<dbReference type="STRING" id="1618436.UV59_C0006G0017"/>
<dbReference type="PANTHER" id="PTHR35788:SF1">
    <property type="entry name" value="EXPORTED PROTEIN"/>
    <property type="match status" value="1"/>
</dbReference>
<dbReference type="PANTHER" id="PTHR35788">
    <property type="entry name" value="EXPORTED PROTEIN-RELATED"/>
    <property type="match status" value="1"/>
</dbReference>
<keyword evidence="1" id="KW-0812">Transmembrane</keyword>
<evidence type="ECO:0000256" key="1">
    <source>
        <dbReference type="SAM" id="Phobius"/>
    </source>
</evidence>
<evidence type="ECO:0000313" key="4">
    <source>
        <dbReference type="Proteomes" id="UP000034543"/>
    </source>
</evidence>
<keyword evidence="1" id="KW-0472">Membrane</keyword>